<evidence type="ECO:0000313" key="2">
    <source>
        <dbReference type="EMBL" id="KAG5586353.1"/>
    </source>
</evidence>
<organism evidence="2 3">
    <name type="scientific">Solanum commersonii</name>
    <name type="common">Commerson's wild potato</name>
    <name type="synonym">Commerson's nightshade</name>
    <dbReference type="NCBI Taxonomy" id="4109"/>
    <lineage>
        <taxon>Eukaryota</taxon>
        <taxon>Viridiplantae</taxon>
        <taxon>Streptophyta</taxon>
        <taxon>Embryophyta</taxon>
        <taxon>Tracheophyta</taxon>
        <taxon>Spermatophyta</taxon>
        <taxon>Magnoliopsida</taxon>
        <taxon>eudicotyledons</taxon>
        <taxon>Gunneridae</taxon>
        <taxon>Pentapetalae</taxon>
        <taxon>asterids</taxon>
        <taxon>lamiids</taxon>
        <taxon>Solanales</taxon>
        <taxon>Solanaceae</taxon>
        <taxon>Solanoideae</taxon>
        <taxon>Solaneae</taxon>
        <taxon>Solanum</taxon>
    </lineage>
</organism>
<reference evidence="2 3" key="1">
    <citation type="submission" date="2020-09" db="EMBL/GenBank/DDBJ databases">
        <title>De no assembly of potato wild relative species, Solanum commersonii.</title>
        <authorList>
            <person name="Cho K."/>
        </authorList>
    </citation>
    <scope>NUCLEOTIDE SEQUENCE [LARGE SCALE GENOMIC DNA]</scope>
    <source>
        <strain evidence="2">LZ3.2</strain>
        <tissue evidence="2">Leaf</tissue>
    </source>
</reference>
<accession>A0A9J5XD77</accession>
<gene>
    <name evidence="2" type="ORF">H5410_046787</name>
</gene>
<evidence type="ECO:0000313" key="3">
    <source>
        <dbReference type="Proteomes" id="UP000824120"/>
    </source>
</evidence>
<evidence type="ECO:0000256" key="1">
    <source>
        <dbReference type="SAM" id="MobiDB-lite"/>
    </source>
</evidence>
<name>A0A9J5XD77_SOLCO</name>
<keyword evidence="3" id="KW-1185">Reference proteome</keyword>
<feature type="region of interest" description="Disordered" evidence="1">
    <location>
        <begin position="47"/>
        <end position="81"/>
    </location>
</feature>
<dbReference type="Proteomes" id="UP000824120">
    <property type="component" value="Chromosome 9"/>
</dbReference>
<dbReference type="OrthoDB" id="10480740at2759"/>
<dbReference type="AlphaFoldDB" id="A0A9J5XD77"/>
<sequence>MWYFISLKKISARSIPITEKELIKEANVKQPQIDMEFANNNLVNNADVDAEEQTHVQQHEVGEDQRGIEDVSEPPSTRDALVEGSVSKEVIDDVVEVGTKKSEQVTMDQDVADKLQHNIPLPDKDFTTLTFISSRTQEAIDTLIF</sequence>
<dbReference type="EMBL" id="JACXVP010000009">
    <property type="protein sequence ID" value="KAG5586353.1"/>
    <property type="molecule type" value="Genomic_DNA"/>
</dbReference>
<comment type="caution">
    <text evidence="2">The sequence shown here is derived from an EMBL/GenBank/DDBJ whole genome shotgun (WGS) entry which is preliminary data.</text>
</comment>
<feature type="compositionally biased region" description="Basic and acidic residues" evidence="1">
    <location>
        <begin position="52"/>
        <end position="69"/>
    </location>
</feature>
<proteinExistence type="predicted"/>
<protein>
    <submittedName>
        <fullName evidence="2">Uncharacterized protein</fullName>
    </submittedName>
</protein>